<feature type="domain" description="HTH araC/xylS-type" evidence="4">
    <location>
        <begin position="175"/>
        <end position="276"/>
    </location>
</feature>
<organism evidence="5">
    <name type="scientific">Salmonella enterica I</name>
    <dbReference type="NCBI Taxonomy" id="59201"/>
    <lineage>
        <taxon>Bacteria</taxon>
        <taxon>Pseudomonadati</taxon>
        <taxon>Pseudomonadota</taxon>
        <taxon>Gammaproteobacteria</taxon>
        <taxon>Enterobacterales</taxon>
        <taxon>Enterobacteriaceae</taxon>
        <taxon>Salmonella</taxon>
    </lineage>
</organism>
<dbReference type="Gene3D" id="1.10.10.60">
    <property type="entry name" value="Homeodomain-like"/>
    <property type="match status" value="2"/>
</dbReference>
<keyword evidence="1" id="KW-0805">Transcription regulation</keyword>
<sequence length="301" mass="34616">MDELNKAYLSSNPVVDSIDFCSLPYIYIPGVSSNSICYIDVFYVLDKKMNLTLNASLETTIHAGEIILIIPRENDYFLLSGSSDAVVFHAKILPRGLHHDLLMCQEQYNNIIIMRKDDSYFLPTATEMMKMLMRLKKDNVARGDVRIEIPVALFFSQLYIEKKQCMLIKSYESEHRLSGLILDIIKKPDYPWKVKEMAKQYNMSINCFINKFRSVSGFTPCNFLKKIRLNRGKVLLENTEIPVSLIASKCGYNSHSAFTFYITKEFGMSPVEIRKNQKIKNNKEVFVIGRDSISVPNSRSL</sequence>
<dbReference type="SMART" id="SM00342">
    <property type="entry name" value="HTH_ARAC"/>
    <property type="match status" value="1"/>
</dbReference>
<dbReference type="PANTHER" id="PTHR43280:SF11">
    <property type="entry name" value="RCS-SPECIFIC HTH-TYPE TRANSCRIPTIONAL ACTIVATOR RCLR"/>
    <property type="match status" value="1"/>
</dbReference>
<evidence type="ECO:0000313" key="5">
    <source>
        <dbReference type="EMBL" id="EBP4061114.1"/>
    </source>
</evidence>
<dbReference type="Pfam" id="PF12833">
    <property type="entry name" value="HTH_18"/>
    <property type="match status" value="1"/>
</dbReference>
<dbReference type="SUPFAM" id="SSF46689">
    <property type="entry name" value="Homeodomain-like"/>
    <property type="match status" value="1"/>
</dbReference>
<accession>A0A3Y4YK80</accession>
<evidence type="ECO:0000259" key="4">
    <source>
        <dbReference type="PROSITE" id="PS01124"/>
    </source>
</evidence>
<evidence type="ECO:0000256" key="1">
    <source>
        <dbReference type="ARBA" id="ARBA00023015"/>
    </source>
</evidence>
<evidence type="ECO:0000256" key="3">
    <source>
        <dbReference type="ARBA" id="ARBA00023163"/>
    </source>
</evidence>
<keyword evidence="2" id="KW-0238">DNA-binding</keyword>
<dbReference type="PROSITE" id="PS01124">
    <property type="entry name" value="HTH_ARAC_FAMILY_2"/>
    <property type="match status" value="1"/>
</dbReference>
<comment type="caution">
    <text evidence="5">The sequence shown here is derived from an EMBL/GenBank/DDBJ whole genome shotgun (WGS) entry which is preliminary data.</text>
</comment>
<gene>
    <name evidence="5" type="ORF">Z599_26030</name>
</gene>
<dbReference type="InterPro" id="IPR009057">
    <property type="entry name" value="Homeodomain-like_sf"/>
</dbReference>
<keyword evidence="3" id="KW-0804">Transcription</keyword>
<dbReference type="EMBL" id="AAGLQK010000078">
    <property type="protein sequence ID" value="EBP4061114.1"/>
    <property type="molecule type" value="Genomic_DNA"/>
</dbReference>
<dbReference type="GO" id="GO:0043565">
    <property type="term" value="F:sequence-specific DNA binding"/>
    <property type="evidence" value="ECO:0007669"/>
    <property type="project" value="InterPro"/>
</dbReference>
<reference evidence="5" key="1">
    <citation type="submission" date="2018-07" db="EMBL/GenBank/DDBJ databases">
        <authorList>
            <consortium name="GenomeTrakr network: Whole genome sequencing for foodborne pathogen traceback"/>
        </authorList>
    </citation>
    <scope>NUCLEOTIDE SEQUENCE</scope>
    <source>
        <strain evidence="5">MDH-2013-00175</strain>
    </source>
</reference>
<dbReference type="InterPro" id="IPR018060">
    <property type="entry name" value="HTH_AraC"/>
</dbReference>
<dbReference type="GO" id="GO:0003700">
    <property type="term" value="F:DNA-binding transcription factor activity"/>
    <property type="evidence" value="ECO:0007669"/>
    <property type="project" value="InterPro"/>
</dbReference>
<dbReference type="PANTHER" id="PTHR43280">
    <property type="entry name" value="ARAC-FAMILY TRANSCRIPTIONAL REGULATOR"/>
    <property type="match status" value="1"/>
</dbReference>
<dbReference type="AlphaFoldDB" id="A0A3Y4YK80"/>
<name>A0A3Y4YK80_SALET</name>
<protein>
    <submittedName>
        <fullName evidence="5">Helix-turn-helix transcriptional regulator</fullName>
    </submittedName>
</protein>
<proteinExistence type="predicted"/>
<evidence type="ECO:0000256" key="2">
    <source>
        <dbReference type="ARBA" id="ARBA00023125"/>
    </source>
</evidence>